<dbReference type="PATRIC" id="fig|1423726.3.peg.2351"/>
<comment type="caution">
    <text evidence="1">The sequence shown here is derived from an EMBL/GenBank/DDBJ whole genome shotgun (WGS) entry which is preliminary data.</text>
</comment>
<sequence>MIFLNNDQEIVQVKLDQPKNYQAATASKAFQMKLGENCQRRCENVVFCRLKNAVFYR</sequence>
<reference evidence="1 2" key="1">
    <citation type="journal article" date="2015" name="Genome Announc.">
        <title>Expanding the biotechnology potential of lactobacilli through comparative genomics of 213 strains and associated genera.</title>
        <authorList>
            <person name="Sun Z."/>
            <person name="Harris H.M."/>
            <person name="McCann A."/>
            <person name="Guo C."/>
            <person name="Argimon S."/>
            <person name="Zhang W."/>
            <person name="Yang X."/>
            <person name="Jeffery I.B."/>
            <person name="Cooney J.C."/>
            <person name="Kagawa T.F."/>
            <person name="Liu W."/>
            <person name="Song Y."/>
            <person name="Salvetti E."/>
            <person name="Wrobel A."/>
            <person name="Rasinkangas P."/>
            <person name="Parkhill J."/>
            <person name="Rea M.C."/>
            <person name="O'Sullivan O."/>
            <person name="Ritari J."/>
            <person name="Douillard F.P."/>
            <person name="Paul Ross R."/>
            <person name="Yang R."/>
            <person name="Briner A.E."/>
            <person name="Felis G.E."/>
            <person name="de Vos W.M."/>
            <person name="Barrangou R."/>
            <person name="Klaenhammer T.R."/>
            <person name="Caufield P.W."/>
            <person name="Cui Y."/>
            <person name="Zhang H."/>
            <person name="O'Toole P.W."/>
        </authorList>
    </citation>
    <scope>NUCLEOTIDE SEQUENCE [LARGE SCALE GENOMIC DNA]</scope>
    <source>
        <strain evidence="1 2">DSM 20003</strain>
    </source>
</reference>
<dbReference type="AlphaFoldDB" id="A0A0R1H797"/>
<dbReference type="EMBL" id="AZDA01000038">
    <property type="protein sequence ID" value="KRK39828.1"/>
    <property type="molecule type" value="Genomic_DNA"/>
</dbReference>
<dbReference type="Proteomes" id="UP000051461">
    <property type="component" value="Unassembled WGS sequence"/>
</dbReference>
<protein>
    <submittedName>
        <fullName evidence="1">Uncharacterized protein</fullName>
    </submittedName>
</protein>
<evidence type="ECO:0000313" key="1">
    <source>
        <dbReference type="EMBL" id="KRK39828.1"/>
    </source>
</evidence>
<proteinExistence type="predicted"/>
<evidence type="ECO:0000313" key="2">
    <source>
        <dbReference type="Proteomes" id="UP000051461"/>
    </source>
</evidence>
<keyword evidence="2" id="KW-1185">Reference proteome</keyword>
<organism evidence="1 2">
    <name type="scientific">Loigolactobacillus bifermentans DSM 20003</name>
    <dbReference type="NCBI Taxonomy" id="1423726"/>
    <lineage>
        <taxon>Bacteria</taxon>
        <taxon>Bacillati</taxon>
        <taxon>Bacillota</taxon>
        <taxon>Bacilli</taxon>
        <taxon>Lactobacillales</taxon>
        <taxon>Lactobacillaceae</taxon>
        <taxon>Loigolactobacillus</taxon>
    </lineage>
</organism>
<gene>
    <name evidence="1" type="ORF">FC07_GL002265</name>
</gene>
<name>A0A0R1H797_9LACO</name>
<accession>A0A0R1H797</accession>